<feature type="signal peptide" evidence="12">
    <location>
        <begin position="1"/>
        <end position="17"/>
    </location>
</feature>
<organism evidence="13 14">
    <name type="scientific">Pundamilia nyererei</name>
    <dbReference type="NCBI Taxonomy" id="303518"/>
    <lineage>
        <taxon>Eukaryota</taxon>
        <taxon>Metazoa</taxon>
        <taxon>Chordata</taxon>
        <taxon>Craniata</taxon>
        <taxon>Vertebrata</taxon>
        <taxon>Euteleostomi</taxon>
        <taxon>Actinopterygii</taxon>
        <taxon>Neopterygii</taxon>
        <taxon>Teleostei</taxon>
        <taxon>Neoteleostei</taxon>
        <taxon>Acanthomorphata</taxon>
        <taxon>Ovalentaria</taxon>
        <taxon>Cichlomorphae</taxon>
        <taxon>Cichliformes</taxon>
        <taxon>Cichlidae</taxon>
        <taxon>African cichlids</taxon>
        <taxon>Pseudocrenilabrinae</taxon>
        <taxon>Haplochromini</taxon>
        <taxon>Pundamilia</taxon>
    </lineage>
</organism>
<dbReference type="Proteomes" id="UP000695023">
    <property type="component" value="Unplaced"/>
</dbReference>
<gene>
    <name evidence="14" type="primary">LOC102209310</name>
</gene>
<evidence type="ECO:0000313" key="13">
    <source>
        <dbReference type="Proteomes" id="UP000695023"/>
    </source>
</evidence>
<dbReference type="GO" id="GO:0006955">
    <property type="term" value="P:immune response"/>
    <property type="evidence" value="ECO:0007669"/>
    <property type="project" value="TreeGrafter"/>
</dbReference>
<dbReference type="InterPro" id="IPR036179">
    <property type="entry name" value="Ig-like_dom_sf"/>
</dbReference>
<dbReference type="GO" id="GO:0042130">
    <property type="term" value="P:negative regulation of T cell proliferation"/>
    <property type="evidence" value="ECO:0007669"/>
    <property type="project" value="TreeGrafter"/>
</dbReference>
<evidence type="ECO:0000256" key="11">
    <source>
        <dbReference type="SAM" id="Phobius"/>
    </source>
</evidence>
<reference evidence="14" key="1">
    <citation type="submission" date="2025-08" db="UniProtKB">
        <authorList>
            <consortium name="RefSeq"/>
        </authorList>
    </citation>
    <scope>IDENTIFICATION</scope>
</reference>
<evidence type="ECO:0000256" key="10">
    <source>
        <dbReference type="ARBA" id="ARBA00023319"/>
    </source>
</evidence>
<dbReference type="SUPFAM" id="SSF48726">
    <property type="entry name" value="Immunoglobulin"/>
    <property type="match status" value="1"/>
</dbReference>
<evidence type="ECO:0000256" key="12">
    <source>
        <dbReference type="SAM" id="SignalP"/>
    </source>
</evidence>
<keyword evidence="9" id="KW-0325">Glycoprotein</keyword>
<keyword evidence="13" id="KW-1185">Reference proteome</keyword>
<dbReference type="RefSeq" id="XP_005748243.1">
    <property type="nucleotide sequence ID" value="XM_005748186.2"/>
</dbReference>
<keyword evidence="10" id="KW-0393">Immunoglobulin domain</keyword>
<evidence type="ECO:0000256" key="9">
    <source>
        <dbReference type="ARBA" id="ARBA00023180"/>
    </source>
</evidence>
<evidence type="ECO:0000256" key="6">
    <source>
        <dbReference type="ARBA" id="ARBA00023136"/>
    </source>
</evidence>
<evidence type="ECO:0000256" key="7">
    <source>
        <dbReference type="ARBA" id="ARBA00023157"/>
    </source>
</evidence>
<sequence>MIDRVLLLIILLPCVCGSLIVTVSQSFHQAEENDSITLEWNFTTRTNSSPSLLSVFCDLIADQELSVLYRVQNGVEVSELQDKRFAGRVWSDSDALAEGRIALQLSGLTTHDSGLYVCKVSTDHGYGSDSCRLNVTAAGDLTQPETSTAGLVGIFVGIALMGTTVLVLFCYLFIHSLPKEQDYDSESSYEAEKTFSASDGSL</sequence>
<dbReference type="Gene3D" id="2.60.40.10">
    <property type="entry name" value="Immunoglobulins"/>
    <property type="match status" value="1"/>
</dbReference>
<keyword evidence="2" id="KW-1003">Cell membrane</keyword>
<dbReference type="GO" id="GO:0031295">
    <property type="term" value="P:T cell costimulation"/>
    <property type="evidence" value="ECO:0007669"/>
    <property type="project" value="TreeGrafter"/>
</dbReference>
<dbReference type="GO" id="GO:0007166">
    <property type="term" value="P:cell surface receptor signaling pathway"/>
    <property type="evidence" value="ECO:0007669"/>
    <property type="project" value="TreeGrafter"/>
</dbReference>
<dbReference type="GO" id="GO:0071222">
    <property type="term" value="P:cellular response to lipopolysaccharide"/>
    <property type="evidence" value="ECO:0007669"/>
    <property type="project" value="TreeGrafter"/>
</dbReference>
<name>A0A9Y3VR23_9CICH</name>
<dbReference type="InterPro" id="IPR051713">
    <property type="entry name" value="T-cell_Activation_Regulation"/>
</dbReference>
<feature type="chain" id="PRO_5041301623" evidence="12">
    <location>
        <begin position="18"/>
        <end position="202"/>
    </location>
</feature>
<keyword evidence="5 11" id="KW-1133">Transmembrane helix</keyword>
<comment type="subcellular location">
    <subcellularLocation>
        <location evidence="1">Cell membrane</location>
        <topology evidence="1">Single-pass type I membrane protein</topology>
    </subcellularLocation>
</comment>
<dbReference type="GO" id="GO:0042102">
    <property type="term" value="P:positive regulation of T cell proliferation"/>
    <property type="evidence" value="ECO:0007669"/>
    <property type="project" value="TreeGrafter"/>
</dbReference>
<keyword evidence="7" id="KW-1015">Disulfide bond</keyword>
<dbReference type="PANTHER" id="PTHR25466:SF9">
    <property type="entry name" value="FIBRONECTIN TYPE-III DOMAIN-CONTAINING PROTEIN"/>
    <property type="match status" value="1"/>
</dbReference>
<feature type="transmembrane region" description="Helical" evidence="11">
    <location>
        <begin position="151"/>
        <end position="174"/>
    </location>
</feature>
<evidence type="ECO:0000256" key="2">
    <source>
        <dbReference type="ARBA" id="ARBA00022475"/>
    </source>
</evidence>
<keyword evidence="8" id="KW-0675">Receptor</keyword>
<evidence type="ECO:0000256" key="4">
    <source>
        <dbReference type="ARBA" id="ARBA00022729"/>
    </source>
</evidence>
<protein>
    <submittedName>
        <fullName evidence="14">Uncharacterized protein LOC102209310 isoform X1</fullName>
    </submittedName>
</protein>
<keyword evidence="6 11" id="KW-0472">Membrane</keyword>
<evidence type="ECO:0000256" key="8">
    <source>
        <dbReference type="ARBA" id="ARBA00023170"/>
    </source>
</evidence>
<dbReference type="AlphaFoldDB" id="A0A9Y3VR23"/>
<dbReference type="GeneID" id="102209310"/>
<keyword evidence="4 12" id="KW-0732">Signal</keyword>
<proteinExistence type="predicted"/>
<dbReference type="InterPro" id="IPR013783">
    <property type="entry name" value="Ig-like_fold"/>
</dbReference>
<evidence type="ECO:0000313" key="14">
    <source>
        <dbReference type="RefSeq" id="XP_005748243.1"/>
    </source>
</evidence>
<evidence type="ECO:0000256" key="3">
    <source>
        <dbReference type="ARBA" id="ARBA00022692"/>
    </source>
</evidence>
<evidence type="ECO:0000256" key="5">
    <source>
        <dbReference type="ARBA" id="ARBA00022989"/>
    </source>
</evidence>
<keyword evidence="3 11" id="KW-0812">Transmembrane</keyword>
<accession>A0A9Y3VR23</accession>
<dbReference type="GO" id="GO:0009897">
    <property type="term" value="C:external side of plasma membrane"/>
    <property type="evidence" value="ECO:0007669"/>
    <property type="project" value="TreeGrafter"/>
</dbReference>
<dbReference type="PANTHER" id="PTHR25466">
    <property type="entry name" value="T-LYMPHOCYTE ACTIVATION ANTIGEN"/>
    <property type="match status" value="1"/>
</dbReference>
<evidence type="ECO:0000256" key="1">
    <source>
        <dbReference type="ARBA" id="ARBA00004251"/>
    </source>
</evidence>